<organism evidence="5 6">
    <name type="scientific">Clostridium cylindrosporum DSM 605</name>
    <dbReference type="NCBI Taxonomy" id="1121307"/>
    <lineage>
        <taxon>Bacteria</taxon>
        <taxon>Bacillati</taxon>
        <taxon>Bacillota</taxon>
        <taxon>Clostridia</taxon>
        <taxon>Eubacteriales</taxon>
        <taxon>Clostridiaceae</taxon>
        <taxon>Clostridium</taxon>
    </lineage>
</organism>
<keyword evidence="3" id="KW-0808">Transferase</keyword>
<sequence>MESIYKITYVLQVLAFSVLIYHLGISLFGLYKHKNKKYDDIEDKTFALVVAAHNEEVVIEQIVESLKHLDYKRELYDIFVIADNCNDSTAQIAREAGALVCERFDGSKRGKGYALEWMFSKIFQMEKKYDAVVVFDADNLASKNFLTAMNDKLKEGYKVVQGYLDSKNPHDSWITESYSIAFWSNNRLFQLARNNLGLSNQIGGTGFCIDTKTLKELGWGATCLTEDLEFTCKLVMNGHRVGWAHDAVIYDEKPITLKQSWNQRKRWMQGFADVASRFFFKLLKKSIKERNWTAFDCALYTIQPYITILTGICVLLTAFQFVDRAHIVTIASIVDGISKEYMIGLQIFAIFQFLFTPMVMAIDKKISKKLLLYFALYSSNVLLSGQLFAYLRDKQHLDNFEVTMLVAIAGIAFLLSIIAIIYIIHSKHLAKLFVWYLIYGLYVLTWFPITIQAIIDKNNKEWSHTKHTRGISINELENINKESVA</sequence>
<evidence type="ECO:0008006" key="7">
    <source>
        <dbReference type="Google" id="ProtNLM"/>
    </source>
</evidence>
<dbReference type="Proteomes" id="UP000036756">
    <property type="component" value="Unassembled WGS sequence"/>
</dbReference>
<proteinExistence type="inferred from homology"/>
<dbReference type="GO" id="GO:0016757">
    <property type="term" value="F:glycosyltransferase activity"/>
    <property type="evidence" value="ECO:0007669"/>
    <property type="project" value="UniProtKB-KW"/>
</dbReference>
<feature type="transmembrane region" description="Helical" evidence="4">
    <location>
        <begin position="341"/>
        <end position="363"/>
    </location>
</feature>
<dbReference type="CDD" id="cd06438">
    <property type="entry name" value="EpsO_like"/>
    <property type="match status" value="1"/>
</dbReference>
<evidence type="ECO:0000256" key="1">
    <source>
        <dbReference type="ARBA" id="ARBA00006739"/>
    </source>
</evidence>
<evidence type="ECO:0000313" key="5">
    <source>
        <dbReference type="EMBL" id="KMT22571.1"/>
    </source>
</evidence>
<dbReference type="RefSeq" id="WP_082141697.1">
    <property type="nucleotide sequence ID" value="NZ_LFVU01000006.1"/>
</dbReference>
<keyword evidence="2" id="KW-0328">Glycosyltransferase</keyword>
<evidence type="ECO:0000256" key="2">
    <source>
        <dbReference type="ARBA" id="ARBA00022676"/>
    </source>
</evidence>
<evidence type="ECO:0000256" key="4">
    <source>
        <dbReference type="SAM" id="Phobius"/>
    </source>
</evidence>
<dbReference type="PANTHER" id="PTHR43630:SF1">
    <property type="entry name" value="POLY-BETA-1,6-N-ACETYL-D-GLUCOSAMINE SYNTHASE"/>
    <property type="match status" value="1"/>
</dbReference>
<feature type="transmembrane region" description="Helical" evidence="4">
    <location>
        <begin position="436"/>
        <end position="455"/>
    </location>
</feature>
<accession>A0A0J8G4H4</accession>
<evidence type="ECO:0000256" key="3">
    <source>
        <dbReference type="ARBA" id="ARBA00022679"/>
    </source>
</evidence>
<dbReference type="EMBL" id="LFVU01000006">
    <property type="protein sequence ID" value="KMT22571.1"/>
    <property type="molecule type" value="Genomic_DNA"/>
</dbReference>
<protein>
    <recommendedName>
        <fullName evidence="7">Glycosyl transferase family 2</fullName>
    </recommendedName>
</protein>
<keyword evidence="4" id="KW-0812">Transmembrane</keyword>
<keyword evidence="4" id="KW-0472">Membrane</keyword>
<dbReference type="PATRIC" id="fig|1121307.3.peg.2585"/>
<gene>
    <name evidence="5" type="ORF">CLCY_9c00020</name>
</gene>
<dbReference type="AlphaFoldDB" id="A0A0J8G4H4"/>
<dbReference type="SUPFAM" id="SSF53448">
    <property type="entry name" value="Nucleotide-diphospho-sugar transferases"/>
    <property type="match status" value="1"/>
</dbReference>
<feature type="transmembrane region" description="Helical" evidence="4">
    <location>
        <begin position="6"/>
        <end position="31"/>
    </location>
</feature>
<feature type="transmembrane region" description="Helical" evidence="4">
    <location>
        <begin position="297"/>
        <end position="321"/>
    </location>
</feature>
<dbReference type="PANTHER" id="PTHR43630">
    <property type="entry name" value="POLY-BETA-1,6-N-ACETYL-D-GLUCOSAMINE SYNTHASE"/>
    <property type="match status" value="1"/>
</dbReference>
<keyword evidence="4" id="KW-1133">Transmembrane helix</keyword>
<evidence type="ECO:0000313" key="6">
    <source>
        <dbReference type="Proteomes" id="UP000036756"/>
    </source>
</evidence>
<dbReference type="InterPro" id="IPR029044">
    <property type="entry name" value="Nucleotide-diphossugar_trans"/>
</dbReference>
<keyword evidence="6" id="KW-1185">Reference proteome</keyword>
<feature type="transmembrane region" description="Helical" evidence="4">
    <location>
        <begin position="370"/>
        <end position="390"/>
    </location>
</feature>
<comment type="caution">
    <text evidence="5">The sequence shown here is derived from an EMBL/GenBank/DDBJ whole genome shotgun (WGS) entry which is preliminary data.</text>
</comment>
<reference evidence="5 6" key="1">
    <citation type="submission" date="2015-06" db="EMBL/GenBank/DDBJ databases">
        <title>Draft genome sequence of the purine-degrading Clostridium cylindrosporum HC-1 (DSM 605).</title>
        <authorList>
            <person name="Poehlein A."/>
            <person name="Schiel-Bengelsdorf B."/>
            <person name="Bengelsdorf F."/>
            <person name="Daniel R."/>
            <person name="Duerre P."/>
        </authorList>
    </citation>
    <scope>NUCLEOTIDE SEQUENCE [LARGE SCALE GENOMIC DNA]</scope>
    <source>
        <strain evidence="5 6">DSM 605</strain>
    </source>
</reference>
<dbReference type="Gene3D" id="3.90.550.10">
    <property type="entry name" value="Spore Coat Polysaccharide Biosynthesis Protein SpsA, Chain A"/>
    <property type="match status" value="1"/>
</dbReference>
<dbReference type="Pfam" id="PF13641">
    <property type="entry name" value="Glyco_tranf_2_3"/>
    <property type="match status" value="1"/>
</dbReference>
<comment type="similarity">
    <text evidence="1">Belongs to the glycosyltransferase 2 family.</text>
</comment>
<feature type="transmembrane region" description="Helical" evidence="4">
    <location>
        <begin position="402"/>
        <end position="424"/>
    </location>
</feature>
<dbReference type="STRING" id="1121307.CLCY_9c00020"/>
<name>A0A0J8G4H4_CLOCY</name>